<dbReference type="AlphaFoldDB" id="A0A182TUN4"/>
<dbReference type="PANTHER" id="PTHR16195:SF16">
    <property type="entry name" value="ZINC FINGER CCHC DOMAIN-CONTAINING PROTEIN 14"/>
    <property type="match status" value="1"/>
</dbReference>
<dbReference type="InterPro" id="IPR042344">
    <property type="entry name" value="ZCCHC14"/>
</dbReference>
<dbReference type="InterPro" id="IPR001878">
    <property type="entry name" value="Znf_CCHC"/>
</dbReference>
<dbReference type="GO" id="GO:0008270">
    <property type="term" value="F:zinc ion binding"/>
    <property type="evidence" value="ECO:0007669"/>
    <property type="project" value="UniProtKB-KW"/>
</dbReference>
<evidence type="ECO:0000313" key="3">
    <source>
        <dbReference type="EnsemblMetazoa" id="AMEC008611-PA"/>
    </source>
</evidence>
<keyword evidence="4" id="KW-1185">Reference proteome</keyword>
<dbReference type="EnsemblMetazoa" id="AMEC008611-RA">
    <property type="protein sequence ID" value="AMEC008611-PA"/>
    <property type="gene ID" value="AMEC008611"/>
</dbReference>
<evidence type="ECO:0000259" key="2">
    <source>
        <dbReference type="PROSITE" id="PS50158"/>
    </source>
</evidence>
<dbReference type="Proteomes" id="UP000075902">
    <property type="component" value="Unassembled WGS sequence"/>
</dbReference>
<keyword evidence="1" id="KW-0863">Zinc-finger</keyword>
<feature type="domain" description="CCHC-type" evidence="2">
    <location>
        <begin position="105"/>
        <end position="120"/>
    </location>
</feature>
<organism evidence="3 4">
    <name type="scientific">Anopheles melas</name>
    <dbReference type="NCBI Taxonomy" id="34690"/>
    <lineage>
        <taxon>Eukaryota</taxon>
        <taxon>Metazoa</taxon>
        <taxon>Ecdysozoa</taxon>
        <taxon>Arthropoda</taxon>
        <taxon>Hexapoda</taxon>
        <taxon>Insecta</taxon>
        <taxon>Pterygota</taxon>
        <taxon>Neoptera</taxon>
        <taxon>Endopterygota</taxon>
        <taxon>Diptera</taxon>
        <taxon>Nematocera</taxon>
        <taxon>Culicoidea</taxon>
        <taxon>Culicidae</taxon>
        <taxon>Anophelinae</taxon>
        <taxon>Anopheles</taxon>
    </lineage>
</organism>
<proteinExistence type="predicted"/>
<evidence type="ECO:0000313" key="4">
    <source>
        <dbReference type="Proteomes" id="UP000075902"/>
    </source>
</evidence>
<name>A0A182TUN4_9DIPT</name>
<protein>
    <recommendedName>
        <fullName evidence="2">CCHC-type domain-containing protein</fullName>
    </recommendedName>
</protein>
<reference evidence="4" key="1">
    <citation type="submission" date="2014-01" db="EMBL/GenBank/DDBJ databases">
        <title>The Genome Sequence of Anopheles melas CM1001059_A (V2).</title>
        <authorList>
            <consortium name="The Broad Institute Genomics Platform"/>
            <person name="Neafsey D.E."/>
            <person name="Besansky N."/>
            <person name="Howell P."/>
            <person name="Walton C."/>
            <person name="Young S.K."/>
            <person name="Zeng Q."/>
            <person name="Gargeya S."/>
            <person name="Fitzgerald M."/>
            <person name="Haas B."/>
            <person name="Abouelleil A."/>
            <person name="Allen A.W."/>
            <person name="Alvarado L."/>
            <person name="Arachchi H.M."/>
            <person name="Berlin A.M."/>
            <person name="Chapman S.B."/>
            <person name="Gainer-Dewar J."/>
            <person name="Goldberg J."/>
            <person name="Griggs A."/>
            <person name="Gujja S."/>
            <person name="Hansen M."/>
            <person name="Howarth C."/>
            <person name="Imamovic A."/>
            <person name="Ireland A."/>
            <person name="Larimer J."/>
            <person name="McCowan C."/>
            <person name="Murphy C."/>
            <person name="Pearson M."/>
            <person name="Poon T.W."/>
            <person name="Priest M."/>
            <person name="Roberts A."/>
            <person name="Saif S."/>
            <person name="Shea T."/>
            <person name="Sisk P."/>
            <person name="Sykes S."/>
            <person name="Wortman J."/>
            <person name="Nusbaum C."/>
            <person name="Birren B."/>
        </authorList>
    </citation>
    <scope>NUCLEOTIDE SEQUENCE [LARGE SCALE GENOMIC DNA]</scope>
    <source>
        <strain evidence="4">CM1001059</strain>
    </source>
</reference>
<dbReference type="VEuPathDB" id="VectorBase:AMEC008611"/>
<sequence>MVTSTAQNFLTTGTTNGATMSSTGNNGATGSGVVSGGVLINQAAVAVQPQPGQFVYAGTPATFPQIGLLQQTKVPGGGGGTVGSSSVGVYGATSTLPYTSAAPSCYNCGSLKHTGLDCPEASMEDMTRTSNFTLDYNTISNSATSPSMVTTPTTTTIPLLTVTS</sequence>
<dbReference type="PANTHER" id="PTHR16195">
    <property type="entry name" value="ZINC FINGER CCHC DOMAIN CONTAINING PROTEIN"/>
    <property type="match status" value="1"/>
</dbReference>
<accession>A0A182TUN4</accession>
<dbReference type="STRING" id="34690.A0A182TUN4"/>
<keyword evidence="1" id="KW-0862">Zinc</keyword>
<evidence type="ECO:0000256" key="1">
    <source>
        <dbReference type="PROSITE-ProRule" id="PRU00047"/>
    </source>
</evidence>
<dbReference type="Gene3D" id="4.10.60.10">
    <property type="entry name" value="Zinc finger, CCHC-type"/>
    <property type="match status" value="1"/>
</dbReference>
<dbReference type="PROSITE" id="PS50158">
    <property type="entry name" value="ZF_CCHC"/>
    <property type="match status" value="1"/>
</dbReference>
<dbReference type="GO" id="GO:0003676">
    <property type="term" value="F:nucleic acid binding"/>
    <property type="evidence" value="ECO:0007669"/>
    <property type="project" value="InterPro"/>
</dbReference>
<reference evidence="3" key="2">
    <citation type="submission" date="2020-05" db="UniProtKB">
        <authorList>
            <consortium name="EnsemblMetazoa"/>
        </authorList>
    </citation>
    <scope>IDENTIFICATION</scope>
    <source>
        <strain evidence="3">CM1001059</strain>
    </source>
</reference>
<keyword evidence="1" id="KW-0479">Metal-binding</keyword>